<feature type="compositionally biased region" description="Acidic residues" evidence="1">
    <location>
        <begin position="434"/>
        <end position="444"/>
    </location>
</feature>
<feature type="compositionally biased region" description="Basic and acidic residues" evidence="1">
    <location>
        <begin position="207"/>
        <end position="220"/>
    </location>
</feature>
<evidence type="ECO:0000256" key="1">
    <source>
        <dbReference type="SAM" id="MobiDB-lite"/>
    </source>
</evidence>
<dbReference type="Proteomes" id="UP000054558">
    <property type="component" value="Unassembled WGS sequence"/>
</dbReference>
<protein>
    <submittedName>
        <fullName evidence="2">Uncharacterized protein</fullName>
    </submittedName>
</protein>
<proteinExistence type="predicted"/>
<dbReference type="EMBL" id="DF237098">
    <property type="protein sequence ID" value="GAQ83465.1"/>
    <property type="molecule type" value="Genomic_DNA"/>
</dbReference>
<feature type="region of interest" description="Disordered" evidence="1">
    <location>
        <begin position="429"/>
        <end position="459"/>
    </location>
</feature>
<dbReference type="OrthoDB" id="10692375at2759"/>
<feature type="region of interest" description="Disordered" evidence="1">
    <location>
        <begin position="1044"/>
        <end position="1096"/>
    </location>
</feature>
<keyword evidence="3" id="KW-1185">Reference proteome</keyword>
<feature type="compositionally biased region" description="Gly residues" evidence="1">
    <location>
        <begin position="500"/>
        <end position="512"/>
    </location>
</feature>
<feature type="region of interest" description="Disordered" evidence="1">
    <location>
        <begin position="490"/>
        <end position="515"/>
    </location>
</feature>
<feature type="compositionally biased region" description="Basic and acidic residues" evidence="1">
    <location>
        <begin position="1063"/>
        <end position="1076"/>
    </location>
</feature>
<organism evidence="2 3">
    <name type="scientific">Klebsormidium nitens</name>
    <name type="common">Green alga</name>
    <name type="synonym">Ulothrix nitens</name>
    <dbReference type="NCBI Taxonomy" id="105231"/>
    <lineage>
        <taxon>Eukaryota</taxon>
        <taxon>Viridiplantae</taxon>
        <taxon>Streptophyta</taxon>
        <taxon>Klebsormidiophyceae</taxon>
        <taxon>Klebsormidiales</taxon>
        <taxon>Klebsormidiaceae</taxon>
        <taxon>Klebsormidium</taxon>
    </lineage>
</organism>
<accession>A0A1Y1HXU4</accession>
<evidence type="ECO:0000313" key="2">
    <source>
        <dbReference type="EMBL" id="GAQ83465.1"/>
    </source>
</evidence>
<feature type="compositionally biased region" description="Polar residues" evidence="1">
    <location>
        <begin position="236"/>
        <end position="246"/>
    </location>
</feature>
<sequence>MAAYLFAAYQRKRGPTLVLCFALVFVSFLLLYNSPIARFSSAKPGPRSVLRSSILRSAWKPALTEKSANSLWGGWNEKKLEREAVPENEQGDPLEALVDEDRDVEAGRQLAWGNGESDGYGARADKDERASQRGFQVIWGLGKSRLVATGKNGEEGAQSGDEESGQGQGFLEEREESGDNPGLGMRVNEHKDESTKRWSQSLSAQDIEGKSAEAVRRDNEELVDAAGELERGEIQDASTMRPTWQVDSEDTIDLGLGIGKGESVDGSGVTVLQKETEVEENESIEGRTRTEEEGKEGSGTNGKGEEKNEMEEASEADGADPEAKKEESNSQLTEVKATEGESEVVSREGKTEGLAAVSFLAEESDSEATVRKEGEAESGMEEVKGEERANPEEGATESKLESGAKTEGAVLLETEIEGSAIEDEALQLGGASESAEEGGPETAEETQTPSPQQIGFPPLVTEPLPRFLLVLPSKLDECHRAVITLILQSTSTDSAADAGSGNGNGNRNGGAGRDLQTPPTVTLIGADPDQNHYEVYPFKKWHTLLCPIMNWSDCGSETAPPPRKWERQLGVTFQGQSDPPRWEAEFFPDVSALSYEISVSGVEVVSVRLDNGTVATEMGPEHTSNDGASLTVAEEQGEAERGKALQTDSGSVQRFRLPTPSVQIWEAEGTCRQPWNRSRTGCQPLLNKVEIPRAQDFKLIRLDGESEVRTGEDWSIGAGDTVSFLVRPIPDVGSIPLPRIRDGFRSASFNAILESDRVILHANISQEFDEGLGGYVGTLIVPDPGDYVLKVALHWVHGTADLYQEPFPESVSSHMQHMYSQCEDARSLVHGSPMTVRSRCENPETTSSYDVTSCQQLDLALSPKIATEATLQAGTEPAESLRQEQSASVWQPRCVEGDKPGRWLNLPVAENCRPPFCSGNRSATNVVKEWNGNDIPWVYAPFGCQYHMFSLGDITTCAGETGVKWVHVVGDSTVREIPSTLFSMDPEMEPMQGRRFEYADKRIGASLVANQNLKTLSLVRRRGRALLGSRDKPARASEARALGYERLAKRGAPDQKNASARKKAPETDGMRPERNGSGRNEVGGRPGTGSEPRGLSPLRVTFQFFDQMYPMETGAHRDFEGMDRPLLDQFNVTCPADAAACPDVIILSPAMAYSLWKQNGSDFETWVTDFAAYIAAALAAPRGSRRAPLRAIWYRSPFMFSQAHERSSPYISLPRLLRFDEAATRVLRKIGVGVFDAMTPTRTRPGTCYDGLHYLMATADGHMGHTSNMLMQMLLNTIFDKCTQVDPA</sequence>
<reference evidence="2 3" key="1">
    <citation type="journal article" date="2014" name="Nat. Commun.">
        <title>Klebsormidium flaccidum genome reveals primary factors for plant terrestrial adaptation.</title>
        <authorList>
            <person name="Hori K."/>
            <person name="Maruyama F."/>
            <person name="Fujisawa T."/>
            <person name="Togashi T."/>
            <person name="Yamamoto N."/>
            <person name="Seo M."/>
            <person name="Sato S."/>
            <person name="Yamada T."/>
            <person name="Mori H."/>
            <person name="Tajima N."/>
            <person name="Moriyama T."/>
            <person name="Ikeuchi M."/>
            <person name="Watanabe M."/>
            <person name="Wada H."/>
            <person name="Kobayashi K."/>
            <person name="Saito M."/>
            <person name="Masuda T."/>
            <person name="Sasaki-Sekimoto Y."/>
            <person name="Mashiguchi K."/>
            <person name="Awai K."/>
            <person name="Shimojima M."/>
            <person name="Masuda S."/>
            <person name="Iwai M."/>
            <person name="Nobusawa T."/>
            <person name="Narise T."/>
            <person name="Kondo S."/>
            <person name="Saito H."/>
            <person name="Sato R."/>
            <person name="Murakawa M."/>
            <person name="Ihara Y."/>
            <person name="Oshima-Yamada Y."/>
            <person name="Ohtaka K."/>
            <person name="Satoh M."/>
            <person name="Sonobe K."/>
            <person name="Ishii M."/>
            <person name="Ohtani R."/>
            <person name="Kanamori-Sato M."/>
            <person name="Honoki R."/>
            <person name="Miyazaki D."/>
            <person name="Mochizuki H."/>
            <person name="Umetsu J."/>
            <person name="Higashi K."/>
            <person name="Shibata D."/>
            <person name="Kamiya Y."/>
            <person name="Sato N."/>
            <person name="Nakamura Y."/>
            <person name="Tabata S."/>
            <person name="Ida S."/>
            <person name="Kurokawa K."/>
            <person name="Ohta H."/>
        </authorList>
    </citation>
    <scope>NUCLEOTIDE SEQUENCE [LARGE SCALE GENOMIC DNA]</scope>
    <source>
        <strain evidence="2 3">NIES-2285</strain>
    </source>
</reference>
<feature type="compositionally biased region" description="Basic and acidic residues" evidence="1">
    <location>
        <begin position="187"/>
        <end position="196"/>
    </location>
</feature>
<feature type="compositionally biased region" description="Basic and acidic residues" evidence="1">
    <location>
        <begin position="368"/>
        <end position="404"/>
    </location>
</feature>
<evidence type="ECO:0000313" key="3">
    <source>
        <dbReference type="Proteomes" id="UP000054558"/>
    </source>
</evidence>
<feature type="region of interest" description="Disordered" evidence="1">
    <location>
        <begin position="109"/>
        <end position="128"/>
    </location>
</feature>
<feature type="compositionally biased region" description="Basic and acidic residues" evidence="1">
    <location>
        <begin position="284"/>
        <end position="296"/>
    </location>
</feature>
<gene>
    <name evidence="2" type="ORF">KFL_001490060</name>
</gene>
<feature type="region of interest" description="Disordered" evidence="1">
    <location>
        <begin position="151"/>
        <end position="409"/>
    </location>
</feature>
<name>A0A1Y1HXU4_KLENI</name>
<feature type="compositionally biased region" description="Low complexity" evidence="1">
    <location>
        <begin position="490"/>
        <end position="499"/>
    </location>
</feature>
<feature type="compositionally biased region" description="Basic and acidic residues" evidence="1">
    <location>
        <begin position="336"/>
        <end position="351"/>
    </location>
</feature>
<feature type="compositionally biased region" description="Acidic residues" evidence="1">
    <location>
        <begin position="308"/>
        <end position="320"/>
    </location>
</feature>